<evidence type="ECO:0000313" key="2">
    <source>
        <dbReference type="Proteomes" id="UP000202786"/>
    </source>
</evidence>
<organism evidence="1 2">
    <name type="scientific">Halogranum tailed virus 1</name>
    <dbReference type="NCBI Taxonomy" id="1273749"/>
    <lineage>
        <taxon>Viruses</taxon>
        <taxon>Duplodnaviria</taxon>
        <taxon>Heunggongvirae</taxon>
        <taxon>Uroviricota</taxon>
        <taxon>Caudoviricetes</taxon>
        <taxon>Thumleimavirales</taxon>
        <taxon>Halomagnusviridae</taxon>
        <taxon>Hagravirus</taxon>
        <taxon>Hagravirus capitaneum</taxon>
        <taxon>Hagravirus HGTV1</taxon>
    </lineage>
</organism>
<reference evidence="1 2" key="1">
    <citation type="submission" date="2012-12" db="EMBL/GenBank/DDBJ databases">
        <authorList>
            <person name="Sencilo A."/>
            <person name="Jacobs-Sera D."/>
            <person name="Russell D.A."/>
            <person name="Ko C."/>
            <person name="Atanasova N."/>
            <person name="Osterlund E."/>
            <person name="Oksanen H.M."/>
            <person name="Bamford D.H."/>
            <person name="Hatfull G.F."/>
            <person name="Roine E."/>
            <person name="Hendrix R.W."/>
        </authorList>
    </citation>
    <scope>NUCLEOTIDE SEQUENCE [LARGE SCALE GENOMIC DNA]</scope>
</reference>
<keyword evidence="2" id="KW-1185">Reference proteome</keyword>
<sequence>MTEEISVEVSDLYAEMYEQVEETAGSEQTRQAVENMIHNLYQQVEQAQQQQQFRIEEPEDRE</sequence>
<name>R4T8Y5_9CAUD</name>
<proteinExistence type="predicted"/>
<dbReference type="Proteomes" id="UP000202786">
    <property type="component" value="Segment"/>
</dbReference>
<evidence type="ECO:0000313" key="1">
    <source>
        <dbReference type="EMBL" id="AGM11360.1"/>
    </source>
</evidence>
<dbReference type="GeneID" id="16193982"/>
<dbReference type="RefSeq" id="YP_008059238.1">
    <property type="nucleotide sequence ID" value="NC_021328.1"/>
</dbReference>
<gene>
    <name evidence="1" type="primary">30</name>
    <name evidence="1" type="ORF">HGTV1_30</name>
</gene>
<protein>
    <submittedName>
        <fullName evidence="1">Uncharacterized protein</fullName>
    </submittedName>
</protein>
<accession>R4T8Y5</accession>
<dbReference type="KEGG" id="vg:16193982"/>
<dbReference type="EMBL" id="KC292026">
    <property type="protein sequence ID" value="AGM11360.1"/>
    <property type="molecule type" value="Genomic_DNA"/>
</dbReference>